<comment type="subcellular location">
    <subcellularLocation>
        <location evidence="11">Cytoplasm</location>
    </subcellularLocation>
</comment>
<keyword evidence="7 11" id="KW-0663">Pyridoxal phosphate</keyword>
<dbReference type="NCBIfam" id="TIGR01364">
    <property type="entry name" value="serC_1"/>
    <property type="match status" value="1"/>
</dbReference>
<dbReference type="InterPro" id="IPR000192">
    <property type="entry name" value="Aminotrans_V_dom"/>
</dbReference>
<comment type="pathway">
    <text evidence="2 11">Amino-acid biosynthesis; L-serine biosynthesis; L-serine from 3-phospho-D-glycerate: step 2/3.</text>
</comment>
<dbReference type="PANTHER" id="PTHR43247">
    <property type="entry name" value="PHOSPHOSERINE AMINOTRANSFERASE"/>
    <property type="match status" value="1"/>
</dbReference>
<evidence type="ECO:0000259" key="12">
    <source>
        <dbReference type="Pfam" id="PF00266"/>
    </source>
</evidence>
<feature type="binding site" evidence="11">
    <location>
        <position position="198"/>
    </location>
    <ligand>
        <name>pyridoxal 5'-phosphate</name>
        <dbReference type="ChEBI" id="CHEBI:597326"/>
    </ligand>
</feature>
<dbReference type="PIRSF" id="PIRSF000525">
    <property type="entry name" value="SerC"/>
    <property type="match status" value="1"/>
</dbReference>
<dbReference type="InterPro" id="IPR015422">
    <property type="entry name" value="PyrdxlP-dep_Trfase_small"/>
</dbReference>
<evidence type="ECO:0000256" key="1">
    <source>
        <dbReference type="ARBA" id="ARBA00003483"/>
    </source>
</evidence>
<evidence type="ECO:0000256" key="8">
    <source>
        <dbReference type="ARBA" id="ARBA00023299"/>
    </source>
</evidence>
<dbReference type="Gene3D" id="3.40.640.10">
    <property type="entry name" value="Type I PLP-dependent aspartate aminotransferase-like (Major domain)"/>
    <property type="match status" value="1"/>
</dbReference>
<protein>
    <recommendedName>
        <fullName evidence="11">Phosphoserine aminotransferase</fullName>
        <ecNumber evidence="11">2.6.1.52</ecNumber>
    </recommendedName>
    <alternativeName>
        <fullName evidence="11">Phosphohydroxythreonine aminotransferase</fullName>
        <shortName evidence="11">PSAT</shortName>
    </alternativeName>
</protein>
<feature type="modified residue" description="N6-(pyridoxal phosphate)lysine" evidence="11">
    <location>
        <position position="199"/>
    </location>
</feature>
<comment type="caution">
    <text evidence="13">The sequence shown here is derived from an EMBL/GenBank/DDBJ whole genome shotgun (WGS) entry which is preliminary data.</text>
</comment>
<keyword evidence="4 11" id="KW-0032">Aminotransferase</keyword>
<keyword evidence="6 11" id="KW-0808">Transferase</keyword>
<dbReference type="InterPro" id="IPR015421">
    <property type="entry name" value="PyrdxlP-dep_Trfase_major"/>
</dbReference>
<accession>A0ABW0K241</accession>
<feature type="domain" description="Aminotransferase class V" evidence="12">
    <location>
        <begin position="8"/>
        <end position="348"/>
    </location>
</feature>
<keyword evidence="11" id="KW-0963">Cytoplasm</keyword>
<keyword evidence="14" id="KW-1185">Reference proteome</keyword>
<reference evidence="14" key="1">
    <citation type="journal article" date="2019" name="Int. J. Syst. Evol. Microbiol.">
        <title>The Global Catalogue of Microorganisms (GCM) 10K type strain sequencing project: providing services to taxonomists for standard genome sequencing and annotation.</title>
        <authorList>
            <consortium name="The Broad Institute Genomics Platform"/>
            <consortium name="The Broad Institute Genome Sequencing Center for Infectious Disease"/>
            <person name="Wu L."/>
            <person name="Ma J."/>
        </authorList>
    </citation>
    <scope>NUCLEOTIDE SEQUENCE [LARGE SCALE GENOMIC DNA]</scope>
    <source>
        <strain evidence="14">KACC 11904</strain>
    </source>
</reference>
<evidence type="ECO:0000313" key="14">
    <source>
        <dbReference type="Proteomes" id="UP001596044"/>
    </source>
</evidence>
<feature type="binding site" evidence="11">
    <location>
        <begin position="79"/>
        <end position="80"/>
    </location>
    <ligand>
        <name>pyridoxal 5'-phosphate</name>
        <dbReference type="ChEBI" id="CHEBI:597326"/>
    </ligand>
</feature>
<dbReference type="RefSeq" id="WP_270878378.1">
    <property type="nucleotide sequence ID" value="NZ_JAQFVF010000019.1"/>
</dbReference>
<feature type="binding site" evidence="11">
    <location>
        <begin position="240"/>
        <end position="241"/>
    </location>
    <ligand>
        <name>pyridoxal 5'-phosphate</name>
        <dbReference type="ChEBI" id="CHEBI:597326"/>
    </ligand>
</feature>
<dbReference type="EC" id="2.6.1.52" evidence="11"/>
<proteinExistence type="inferred from homology"/>
<dbReference type="EMBL" id="JBHSMJ010000006">
    <property type="protein sequence ID" value="MFC5447171.1"/>
    <property type="molecule type" value="Genomic_DNA"/>
</dbReference>
<evidence type="ECO:0000256" key="6">
    <source>
        <dbReference type="ARBA" id="ARBA00022679"/>
    </source>
</evidence>
<feature type="binding site" evidence="11">
    <location>
        <position position="45"/>
    </location>
    <ligand>
        <name>L-glutamate</name>
        <dbReference type="ChEBI" id="CHEBI:29985"/>
    </ligand>
</feature>
<dbReference type="InterPro" id="IPR015424">
    <property type="entry name" value="PyrdxlP-dep_Trfase"/>
</dbReference>
<feature type="binding site" evidence="11">
    <location>
        <position position="105"/>
    </location>
    <ligand>
        <name>pyridoxal 5'-phosphate</name>
        <dbReference type="ChEBI" id="CHEBI:597326"/>
    </ligand>
</feature>
<dbReference type="HAMAP" id="MF_00160">
    <property type="entry name" value="SerC_aminotrans_5"/>
    <property type="match status" value="1"/>
</dbReference>
<evidence type="ECO:0000256" key="9">
    <source>
        <dbReference type="ARBA" id="ARBA00047630"/>
    </source>
</evidence>
<dbReference type="SUPFAM" id="SSF53383">
    <property type="entry name" value="PLP-dependent transferases"/>
    <property type="match status" value="1"/>
</dbReference>
<organism evidence="13 14">
    <name type="scientific">Paenibacillus aestuarii</name>
    <dbReference type="NCBI Taxonomy" id="516965"/>
    <lineage>
        <taxon>Bacteria</taxon>
        <taxon>Bacillati</taxon>
        <taxon>Bacillota</taxon>
        <taxon>Bacilli</taxon>
        <taxon>Bacillales</taxon>
        <taxon>Paenibacillaceae</taxon>
        <taxon>Paenibacillus</taxon>
    </lineage>
</organism>
<comment type="function">
    <text evidence="1 11">Catalyzes the reversible conversion of 3-phosphohydroxypyruvate to phosphoserine and of 3-hydroxy-2-oxo-4-phosphonooxybutanoate to phosphohydroxythreonine.</text>
</comment>
<evidence type="ECO:0000256" key="11">
    <source>
        <dbReference type="HAMAP-Rule" id="MF_00160"/>
    </source>
</evidence>
<dbReference type="PANTHER" id="PTHR43247:SF1">
    <property type="entry name" value="PHOSPHOSERINE AMINOTRANSFERASE"/>
    <property type="match status" value="1"/>
</dbReference>
<comment type="caution">
    <text evidence="11">Lacks conserved residue(s) required for the propagation of feature annotation.</text>
</comment>
<comment type="subunit">
    <text evidence="11">Homodimer.</text>
</comment>
<evidence type="ECO:0000256" key="10">
    <source>
        <dbReference type="ARBA" id="ARBA00049007"/>
    </source>
</evidence>
<evidence type="ECO:0000256" key="5">
    <source>
        <dbReference type="ARBA" id="ARBA00022605"/>
    </source>
</evidence>
<feature type="binding site" evidence="11">
    <location>
        <position position="175"/>
    </location>
    <ligand>
        <name>pyridoxal 5'-phosphate</name>
        <dbReference type="ChEBI" id="CHEBI:597326"/>
    </ligand>
</feature>
<dbReference type="Gene3D" id="3.90.1150.10">
    <property type="entry name" value="Aspartate Aminotransferase, domain 1"/>
    <property type="match status" value="1"/>
</dbReference>
<keyword evidence="8 11" id="KW-0718">Serine biosynthesis</keyword>
<evidence type="ECO:0000256" key="4">
    <source>
        <dbReference type="ARBA" id="ARBA00022576"/>
    </source>
</evidence>
<gene>
    <name evidence="11 13" type="primary">serC</name>
    <name evidence="13" type="ORF">ACFPOG_02800</name>
</gene>
<feature type="binding site" evidence="11">
    <location>
        <position position="155"/>
    </location>
    <ligand>
        <name>pyridoxal 5'-phosphate</name>
        <dbReference type="ChEBI" id="CHEBI:597326"/>
    </ligand>
</feature>
<comment type="similarity">
    <text evidence="3 11">Belongs to the class-V pyridoxal-phosphate-dependent aminotransferase family. SerC subfamily.</text>
</comment>
<evidence type="ECO:0000256" key="2">
    <source>
        <dbReference type="ARBA" id="ARBA00005099"/>
    </source>
</evidence>
<evidence type="ECO:0000256" key="3">
    <source>
        <dbReference type="ARBA" id="ARBA00006904"/>
    </source>
</evidence>
<dbReference type="InterPro" id="IPR022278">
    <property type="entry name" value="Pser_aminoTfrase"/>
</dbReference>
<dbReference type="Pfam" id="PF00266">
    <property type="entry name" value="Aminotran_5"/>
    <property type="match status" value="1"/>
</dbReference>
<comment type="cofactor">
    <cofactor evidence="11">
        <name>pyridoxal 5'-phosphate</name>
        <dbReference type="ChEBI" id="CHEBI:597326"/>
    </cofactor>
    <text evidence="11">Binds 1 pyridoxal phosphate per subunit.</text>
</comment>
<dbReference type="Proteomes" id="UP001596044">
    <property type="component" value="Unassembled WGS sequence"/>
</dbReference>
<keyword evidence="5 11" id="KW-0028">Amino-acid biosynthesis</keyword>
<dbReference type="GO" id="GO:0004648">
    <property type="term" value="F:O-phospho-L-serine:2-oxoglutarate aminotransferase activity"/>
    <property type="evidence" value="ECO:0007669"/>
    <property type="project" value="UniProtKB-EC"/>
</dbReference>
<evidence type="ECO:0000256" key="7">
    <source>
        <dbReference type="ARBA" id="ARBA00022898"/>
    </source>
</evidence>
<name>A0ABW0K241_9BACL</name>
<comment type="catalytic activity">
    <reaction evidence="9 11">
        <text>4-(phosphooxy)-L-threonine + 2-oxoglutarate = (R)-3-hydroxy-2-oxo-4-phosphooxybutanoate + L-glutamate</text>
        <dbReference type="Rhea" id="RHEA:16573"/>
        <dbReference type="ChEBI" id="CHEBI:16810"/>
        <dbReference type="ChEBI" id="CHEBI:29985"/>
        <dbReference type="ChEBI" id="CHEBI:58452"/>
        <dbReference type="ChEBI" id="CHEBI:58538"/>
        <dbReference type="EC" id="2.6.1.52"/>
    </reaction>
</comment>
<sequence length="364" mass="40484">MTQQKRKFNFNPGPAAMPLEVLEQAQAQFVDYQGSGIALMEMSHRSRLVEDLTEETQQLLLDLLELPSDYQVLFMGGGASAQFALLPANFVQPHQTANYVLTGSFAEKAFKEAAYLGRTHAAASSKAQGWRHIPAIAADDLTPDAAYVHITLNNTIEGSRYLEVPEVGDVPLVADATSEILSRRLDMKRFSMIYAGAQKNLGPAGVTVAILRSEWLENASQAIPEIWRYSTFAANRSLYNTPPVHSIYMMNLVLKWTQQLGSVDQLEKQNAHKAKLLYDVIDASEDFYRGIIDTEYRSHMNVTWRMKSEDLEKRFIQDAANNGFEGLAGHRSVGGLRASAYNAVPVEACQALAEFMIDFARKNG</sequence>
<dbReference type="NCBIfam" id="NF003764">
    <property type="entry name" value="PRK05355.1"/>
    <property type="match status" value="1"/>
</dbReference>
<evidence type="ECO:0000313" key="13">
    <source>
        <dbReference type="EMBL" id="MFC5447171.1"/>
    </source>
</evidence>
<comment type="catalytic activity">
    <reaction evidence="10 11">
        <text>O-phospho-L-serine + 2-oxoglutarate = 3-phosphooxypyruvate + L-glutamate</text>
        <dbReference type="Rhea" id="RHEA:14329"/>
        <dbReference type="ChEBI" id="CHEBI:16810"/>
        <dbReference type="ChEBI" id="CHEBI:18110"/>
        <dbReference type="ChEBI" id="CHEBI:29985"/>
        <dbReference type="ChEBI" id="CHEBI:57524"/>
        <dbReference type="EC" id="2.6.1.52"/>
    </reaction>
</comment>